<name>A0A316YCB1_9BASI</name>
<dbReference type="InterPro" id="IPR036318">
    <property type="entry name" value="FAD-bd_PCMH-like_sf"/>
</dbReference>
<dbReference type="InterPro" id="IPR050432">
    <property type="entry name" value="FAD-linked_Oxidoreductases_BP"/>
</dbReference>
<sequence>MYVPVVLLLASSALVSGAAIDNVSPQAWTALSSAVQGRLYTETPLAKPCYALYNGTLNTPDAAQCAQVIQGYKTDTYLVTQPGGYLNTNWGTCQANAQGCNLDYTAPAIPASGANCFQGSVPSRYIDVRRYQDVQAALAFSTATGVPLVVKNSGHDYKGRSSAPNSLKLWTHNLQPAITLKKAFVAAGCAASTATTAVSFGAGQGFLGLYQFAEDNNITIVGGSSPTVGTAGGWITGAGHSSISNTLGLGVDNVLEMQVVTGKGQYLTASRCQNADLFYAMRGGGGGTFGVIMSMTTRAQPRLNLQVAYIRFVSANLDSVRGFLKVLIENARSIAQDGWGGYIEPAAMSTQASGLVLFTPKLNNAAAKASMKNVTDYVAALTSANVILNNEVDEGGTFFSAYNKYLVPNEELVGLGTAIGSRLIPTANFVGAANQQTLLDALMNVVNTVEQPFPLAEPLLYTYGAPLQFLVTTPYNYKDDGTSAVTPAWRNSLWHVFINSAFSNEASATEISAAFQRSHTAADFLRKITPTSGAYLNEADAFEPDPINSFWGQTNYKKLLSLKSKFDPKNLLTNHQAIGWNASDPRYACYPPAPSSTL</sequence>
<keyword evidence="3" id="KW-0732">Signal</keyword>
<dbReference type="Pfam" id="PF01565">
    <property type="entry name" value="FAD_binding_4"/>
    <property type="match status" value="1"/>
</dbReference>
<keyword evidence="6" id="KW-1185">Reference proteome</keyword>
<evidence type="ECO:0000256" key="1">
    <source>
        <dbReference type="ARBA" id="ARBA00005466"/>
    </source>
</evidence>
<dbReference type="InterPro" id="IPR006094">
    <property type="entry name" value="Oxid_FAD_bind_N"/>
</dbReference>
<dbReference type="GO" id="GO:0071949">
    <property type="term" value="F:FAD binding"/>
    <property type="evidence" value="ECO:0007669"/>
    <property type="project" value="InterPro"/>
</dbReference>
<reference evidence="5 6" key="1">
    <citation type="journal article" date="2018" name="Mol. Biol. Evol.">
        <title>Broad Genomic Sampling Reveals a Smut Pathogenic Ancestry of the Fungal Clade Ustilaginomycotina.</title>
        <authorList>
            <person name="Kijpornyongpan T."/>
            <person name="Mondo S.J."/>
            <person name="Barry K."/>
            <person name="Sandor L."/>
            <person name="Lee J."/>
            <person name="Lipzen A."/>
            <person name="Pangilinan J."/>
            <person name="LaButti K."/>
            <person name="Hainaut M."/>
            <person name="Henrissat B."/>
            <person name="Grigoriev I.V."/>
            <person name="Spatafora J.W."/>
            <person name="Aime M.C."/>
        </authorList>
    </citation>
    <scope>NUCLEOTIDE SEQUENCE [LARGE SCALE GENOMIC DNA]</scope>
    <source>
        <strain evidence="5 6">MCA 4198</strain>
    </source>
</reference>
<dbReference type="EMBL" id="KZ819642">
    <property type="protein sequence ID" value="PWN86912.1"/>
    <property type="molecule type" value="Genomic_DNA"/>
</dbReference>
<feature type="domain" description="FAD-binding PCMH-type" evidence="4">
    <location>
        <begin position="118"/>
        <end position="302"/>
    </location>
</feature>
<dbReference type="InterPro" id="IPR012951">
    <property type="entry name" value="BBE"/>
</dbReference>
<dbReference type="STRING" id="215250.A0A316YCB1"/>
<dbReference type="Pfam" id="PF08031">
    <property type="entry name" value="BBE"/>
    <property type="match status" value="1"/>
</dbReference>
<proteinExistence type="inferred from homology"/>
<feature type="chain" id="PRO_5016245273" evidence="3">
    <location>
        <begin position="18"/>
        <end position="598"/>
    </location>
</feature>
<dbReference type="GO" id="GO:0016491">
    <property type="term" value="F:oxidoreductase activity"/>
    <property type="evidence" value="ECO:0007669"/>
    <property type="project" value="UniProtKB-KW"/>
</dbReference>
<dbReference type="AlphaFoldDB" id="A0A316YCB1"/>
<organism evidence="5 6">
    <name type="scientific">Acaromyces ingoldii</name>
    <dbReference type="NCBI Taxonomy" id="215250"/>
    <lineage>
        <taxon>Eukaryota</taxon>
        <taxon>Fungi</taxon>
        <taxon>Dikarya</taxon>
        <taxon>Basidiomycota</taxon>
        <taxon>Ustilaginomycotina</taxon>
        <taxon>Exobasidiomycetes</taxon>
        <taxon>Exobasidiales</taxon>
        <taxon>Cryptobasidiaceae</taxon>
        <taxon>Acaromyces</taxon>
    </lineage>
</organism>
<evidence type="ECO:0000256" key="3">
    <source>
        <dbReference type="SAM" id="SignalP"/>
    </source>
</evidence>
<evidence type="ECO:0000313" key="5">
    <source>
        <dbReference type="EMBL" id="PWN86912.1"/>
    </source>
</evidence>
<keyword evidence="2" id="KW-0560">Oxidoreductase</keyword>
<dbReference type="PANTHER" id="PTHR13878">
    <property type="entry name" value="GULONOLACTONE OXIDASE"/>
    <property type="match status" value="1"/>
</dbReference>
<protein>
    <submittedName>
        <fullName evidence="5">FAD-binding domain-containing protein</fullName>
    </submittedName>
</protein>
<dbReference type="InterPro" id="IPR016169">
    <property type="entry name" value="FAD-bd_PCMH_sub2"/>
</dbReference>
<dbReference type="PROSITE" id="PS51387">
    <property type="entry name" value="FAD_PCMH"/>
    <property type="match status" value="1"/>
</dbReference>
<dbReference type="InParanoid" id="A0A316YCB1"/>
<evidence type="ECO:0000256" key="2">
    <source>
        <dbReference type="ARBA" id="ARBA00023002"/>
    </source>
</evidence>
<accession>A0A316YCB1</accession>
<dbReference type="SUPFAM" id="SSF56176">
    <property type="entry name" value="FAD-binding/transporter-associated domain-like"/>
    <property type="match status" value="1"/>
</dbReference>
<dbReference type="Proteomes" id="UP000245768">
    <property type="component" value="Unassembled WGS sequence"/>
</dbReference>
<evidence type="ECO:0000259" key="4">
    <source>
        <dbReference type="PROSITE" id="PS51387"/>
    </source>
</evidence>
<evidence type="ECO:0000313" key="6">
    <source>
        <dbReference type="Proteomes" id="UP000245768"/>
    </source>
</evidence>
<dbReference type="Gene3D" id="3.40.462.20">
    <property type="match status" value="1"/>
</dbReference>
<feature type="signal peptide" evidence="3">
    <location>
        <begin position="1"/>
        <end position="17"/>
    </location>
</feature>
<dbReference type="GeneID" id="37041738"/>
<dbReference type="Gene3D" id="3.30.465.10">
    <property type="match status" value="2"/>
</dbReference>
<dbReference type="RefSeq" id="XP_025374110.1">
    <property type="nucleotide sequence ID" value="XM_025519822.1"/>
</dbReference>
<dbReference type="PANTHER" id="PTHR13878:SF91">
    <property type="entry name" value="FAD BINDING DOMAIN PROTEIN (AFU_ORTHOLOGUE AFUA_6G12070)-RELATED"/>
    <property type="match status" value="1"/>
</dbReference>
<comment type="similarity">
    <text evidence="1">Belongs to the oxygen-dependent FAD-linked oxidoreductase family.</text>
</comment>
<dbReference type="OrthoDB" id="9983560at2759"/>
<gene>
    <name evidence="5" type="ORF">FA10DRAFT_256789</name>
</gene>
<dbReference type="InterPro" id="IPR016166">
    <property type="entry name" value="FAD-bd_PCMH"/>
</dbReference>